<name>A0A1S7FXB3_9LIST</name>
<reference evidence="3" key="1">
    <citation type="submission" date="2015-03" db="EMBL/GenBank/DDBJ databases">
        <authorList>
            <person name="Ferrari E."/>
            <person name="Walter M.C."/>
            <person name="Huptas C."/>
            <person name="Scherer S."/>
            <person name="Mueller-Herbst S."/>
        </authorList>
    </citation>
    <scope>NUCLEOTIDE SEQUENCE [LARGE SCALE GENOMIC DNA]</scope>
    <source>
        <strain evidence="3">LWP01</strain>
    </source>
</reference>
<evidence type="ECO:0000259" key="1">
    <source>
        <dbReference type="Pfam" id="PF13391"/>
    </source>
</evidence>
<protein>
    <submittedName>
        <fullName evidence="2">HNH nuclease</fullName>
    </submittedName>
</protein>
<dbReference type="RefSeq" id="WP_118907728.1">
    <property type="nucleotide sequence ID" value="NZ_CP011102.1"/>
</dbReference>
<keyword evidence="3" id="KW-1185">Reference proteome</keyword>
<gene>
    <name evidence="2" type="ORF">UE46_14370</name>
</gene>
<dbReference type="InterPro" id="IPR003615">
    <property type="entry name" value="HNH_nuc"/>
</dbReference>
<dbReference type="KEGG" id="lwi:UE46_14370"/>
<dbReference type="Proteomes" id="UP000223060">
    <property type="component" value="Chromosome"/>
</dbReference>
<dbReference type="AlphaFoldDB" id="A0A1S7FXB3"/>
<evidence type="ECO:0000313" key="3">
    <source>
        <dbReference type="Proteomes" id="UP000223060"/>
    </source>
</evidence>
<dbReference type="Gene3D" id="1.10.30.50">
    <property type="match status" value="1"/>
</dbReference>
<organism evidence="2 3">
    <name type="scientific">Listeria weihenstephanensis</name>
    <dbReference type="NCBI Taxonomy" id="1006155"/>
    <lineage>
        <taxon>Bacteria</taxon>
        <taxon>Bacillati</taxon>
        <taxon>Bacillota</taxon>
        <taxon>Bacilli</taxon>
        <taxon>Bacillales</taxon>
        <taxon>Listeriaceae</taxon>
        <taxon>Listeria</taxon>
    </lineage>
</organism>
<proteinExistence type="predicted"/>
<dbReference type="EMBL" id="CP011102">
    <property type="protein sequence ID" value="AQY52086.1"/>
    <property type="molecule type" value="Genomic_DNA"/>
</dbReference>
<feature type="domain" description="HNH nuclease" evidence="1">
    <location>
        <begin position="200"/>
        <end position="241"/>
    </location>
</feature>
<accession>A0A1S7FXB3</accession>
<sequence>MYNFRDISANEGIFIETRARFQAVLDDFKYYAEVLTIEAGNAKTKSGKASSYTRYLIRLIIFYLESNNDGLGNLSSFESLKKIEGIKYAEGFKAFNQESNRFYSATISCYLAYVTHKNTTNEELKDGDLNFLLNDYEGEKNIIREEQTKYLADGPKVKPDRNMDSGIYSYPRSRKEAFEAKKRSNWVCEFNREHETFTNITNGNPHVEAHHLIPMAAQDYYENSIDFADNIVCLCPTCHSRIHYAVRAEKKGMIVELFNQRKNLYLKHGIKIDEKLLLIFYGIV</sequence>
<evidence type="ECO:0000313" key="2">
    <source>
        <dbReference type="EMBL" id="AQY52086.1"/>
    </source>
</evidence>
<dbReference type="CDD" id="cd00085">
    <property type="entry name" value="HNHc"/>
    <property type="match status" value="1"/>
</dbReference>
<dbReference type="Pfam" id="PF13391">
    <property type="entry name" value="HNH_2"/>
    <property type="match status" value="1"/>
</dbReference>